<organism evidence="2 3">
    <name type="scientific">Pleurodeles waltl</name>
    <name type="common">Iberian ribbed newt</name>
    <dbReference type="NCBI Taxonomy" id="8319"/>
    <lineage>
        <taxon>Eukaryota</taxon>
        <taxon>Metazoa</taxon>
        <taxon>Chordata</taxon>
        <taxon>Craniata</taxon>
        <taxon>Vertebrata</taxon>
        <taxon>Euteleostomi</taxon>
        <taxon>Amphibia</taxon>
        <taxon>Batrachia</taxon>
        <taxon>Caudata</taxon>
        <taxon>Salamandroidea</taxon>
        <taxon>Salamandridae</taxon>
        <taxon>Pleurodelinae</taxon>
        <taxon>Pleurodeles</taxon>
    </lineage>
</organism>
<name>A0AAV7VT25_PLEWA</name>
<dbReference type="AlphaFoldDB" id="A0AAV7VT25"/>
<keyword evidence="3" id="KW-1185">Reference proteome</keyword>
<dbReference type="Proteomes" id="UP001066276">
    <property type="component" value="Chromosome 2_1"/>
</dbReference>
<reference evidence="2" key="1">
    <citation type="journal article" date="2022" name="bioRxiv">
        <title>Sequencing and chromosome-scale assembly of the giantPleurodeles waltlgenome.</title>
        <authorList>
            <person name="Brown T."/>
            <person name="Elewa A."/>
            <person name="Iarovenko S."/>
            <person name="Subramanian E."/>
            <person name="Araus A.J."/>
            <person name="Petzold A."/>
            <person name="Susuki M."/>
            <person name="Suzuki K.-i.T."/>
            <person name="Hayashi T."/>
            <person name="Toyoda A."/>
            <person name="Oliveira C."/>
            <person name="Osipova E."/>
            <person name="Leigh N.D."/>
            <person name="Simon A."/>
            <person name="Yun M.H."/>
        </authorList>
    </citation>
    <scope>NUCLEOTIDE SEQUENCE</scope>
    <source>
        <strain evidence="2">20211129_DDA</strain>
        <tissue evidence="2">Liver</tissue>
    </source>
</reference>
<feature type="region of interest" description="Disordered" evidence="1">
    <location>
        <begin position="33"/>
        <end position="62"/>
    </location>
</feature>
<sequence length="171" mass="18465">MFLPTTIAPFCSGPGTKRYLSLNWPREVAKVPRVHSTSRSGTERHLPAGSPGTGGSEHPLKLLSVSPAPLVPEGPRPGPGLVTRTPFLPLVDLRPYLTRLYHILFGRSLAAPSSTLSARPLPVLRLLDPPCPRADHQTNRVHLTVQAHASQILHSGTLQDASSPPQLWPAQ</sequence>
<gene>
    <name evidence="2" type="ORF">NDU88_007007</name>
</gene>
<evidence type="ECO:0000313" key="3">
    <source>
        <dbReference type="Proteomes" id="UP001066276"/>
    </source>
</evidence>
<dbReference type="EMBL" id="JANPWB010000003">
    <property type="protein sequence ID" value="KAJ1203214.1"/>
    <property type="molecule type" value="Genomic_DNA"/>
</dbReference>
<proteinExistence type="predicted"/>
<evidence type="ECO:0000313" key="2">
    <source>
        <dbReference type="EMBL" id="KAJ1203214.1"/>
    </source>
</evidence>
<evidence type="ECO:0000256" key="1">
    <source>
        <dbReference type="SAM" id="MobiDB-lite"/>
    </source>
</evidence>
<comment type="caution">
    <text evidence="2">The sequence shown here is derived from an EMBL/GenBank/DDBJ whole genome shotgun (WGS) entry which is preliminary data.</text>
</comment>
<protein>
    <submittedName>
        <fullName evidence="2">Uncharacterized protein</fullName>
    </submittedName>
</protein>
<accession>A0AAV7VT25</accession>